<sequence length="341" mass="37341">MSGSMFDETLRALRQLEGRTQLSIPIEYDEDGYLDRECPADECLFQFKVLADDWKDKVRDEEVFCPSCGHTAESGSWMTQEQVEHVRKAALSHVSGQLGKAMARDAAQWNRRQPKGGLISMMMKVNQRPTQVLLPPAAAEPMQLKITCPVCECRYAVVGAAFFCPSCGHNAADQQFSQSVTGIIQSLDAIGAVRAAIPDRDTAENTVRLLVENGLQNAVTAFQRYAEALYVSLPTASPARRNAFQNLAEGSGLWSAATNKAYADHLSATELAALQRAFQQRHLLAHTQGIVDAGYLQKSSDTRYQPGQRIVVREDGVRETVALVSKLADALLADASAARQP</sequence>
<comment type="caution">
    <text evidence="1">The sequence shown here is derived from an EMBL/GenBank/DDBJ whole genome shotgun (WGS) entry which is preliminary data.</text>
</comment>
<evidence type="ECO:0008006" key="3">
    <source>
        <dbReference type="Google" id="ProtNLM"/>
    </source>
</evidence>
<protein>
    <recommendedName>
        <fullName evidence="3">Zinc ribbon domain-containing protein</fullName>
    </recommendedName>
</protein>
<evidence type="ECO:0000313" key="2">
    <source>
        <dbReference type="Proteomes" id="UP001247754"/>
    </source>
</evidence>
<name>A0ABU1FEM7_9RHOB</name>
<gene>
    <name evidence="1" type="ORF">RGD00_22320</name>
</gene>
<keyword evidence="2" id="KW-1185">Reference proteome</keyword>
<dbReference type="Proteomes" id="UP001247754">
    <property type="component" value="Unassembled WGS sequence"/>
</dbReference>
<organism evidence="1 2">
    <name type="scientific">Ruixingdingia sedimenti</name>
    <dbReference type="NCBI Taxonomy" id="3073604"/>
    <lineage>
        <taxon>Bacteria</taxon>
        <taxon>Pseudomonadati</taxon>
        <taxon>Pseudomonadota</taxon>
        <taxon>Alphaproteobacteria</taxon>
        <taxon>Rhodobacterales</taxon>
        <taxon>Paracoccaceae</taxon>
        <taxon>Ruixingdingia</taxon>
    </lineage>
</organism>
<dbReference type="RefSeq" id="WP_310459448.1">
    <property type="nucleotide sequence ID" value="NZ_JAVKPH010000064.1"/>
</dbReference>
<reference evidence="1 2" key="1">
    <citation type="submission" date="2023-09" db="EMBL/GenBank/DDBJ databases">
        <title>Xinfangfangia sedmenti sp. nov., isolated the sedment.</title>
        <authorList>
            <person name="Xu L."/>
        </authorList>
    </citation>
    <scope>NUCLEOTIDE SEQUENCE [LARGE SCALE GENOMIC DNA]</scope>
    <source>
        <strain evidence="1 2">LG-4</strain>
    </source>
</reference>
<proteinExistence type="predicted"/>
<evidence type="ECO:0000313" key="1">
    <source>
        <dbReference type="EMBL" id="MDR5655347.1"/>
    </source>
</evidence>
<accession>A0ABU1FEM7</accession>
<dbReference type="EMBL" id="JAVKPH010000064">
    <property type="protein sequence ID" value="MDR5655347.1"/>
    <property type="molecule type" value="Genomic_DNA"/>
</dbReference>